<proteinExistence type="predicted"/>
<protein>
    <submittedName>
        <fullName evidence="1">Uncharacterized protein</fullName>
    </submittedName>
</protein>
<sequence>MKITIYELLGLVKDGKAPKKIAYNSVILEYAEGNEDYYSYYGRGLFEYKFTTCNDFLNDEVEIIEEPKKIEYEQIEELTCNEYDFEKKTINSLIKNQRKLIDEVNKLKEGK</sequence>
<accession>A0A8S5PBD3</accession>
<dbReference type="EMBL" id="BK015370">
    <property type="protein sequence ID" value="DAE03681.1"/>
    <property type="molecule type" value="Genomic_DNA"/>
</dbReference>
<evidence type="ECO:0000313" key="1">
    <source>
        <dbReference type="EMBL" id="DAE03681.1"/>
    </source>
</evidence>
<organism evidence="1">
    <name type="scientific">Siphoviridae sp. ctMYJ33</name>
    <dbReference type="NCBI Taxonomy" id="2825461"/>
    <lineage>
        <taxon>Viruses</taxon>
        <taxon>Duplodnaviria</taxon>
        <taxon>Heunggongvirae</taxon>
        <taxon>Uroviricota</taxon>
        <taxon>Caudoviricetes</taxon>
    </lineage>
</organism>
<name>A0A8S5PBD3_9CAUD</name>
<reference evidence="1" key="1">
    <citation type="journal article" date="2021" name="Proc. Natl. Acad. Sci. U.S.A.">
        <title>A Catalog of Tens of Thousands of Viruses from Human Metagenomes Reveals Hidden Associations with Chronic Diseases.</title>
        <authorList>
            <person name="Tisza M.J."/>
            <person name="Buck C.B."/>
        </authorList>
    </citation>
    <scope>NUCLEOTIDE SEQUENCE</scope>
    <source>
        <strain evidence="1">CtMYJ33</strain>
    </source>
</reference>